<reference evidence="4 5" key="1">
    <citation type="journal article" date="2024" name="Nat. Commun.">
        <title>Phylogenomics reveals the evolutionary origins of lichenization in chlorophyte algae.</title>
        <authorList>
            <person name="Puginier C."/>
            <person name="Libourel C."/>
            <person name="Otte J."/>
            <person name="Skaloud P."/>
            <person name="Haon M."/>
            <person name="Grisel S."/>
            <person name="Petersen M."/>
            <person name="Berrin J.G."/>
            <person name="Delaux P.M."/>
            <person name="Dal Grande F."/>
            <person name="Keller J."/>
        </authorList>
    </citation>
    <scope>NUCLEOTIDE SEQUENCE [LARGE SCALE GENOMIC DNA]</scope>
    <source>
        <strain evidence="4 5">SAG 216-7</strain>
    </source>
</reference>
<accession>A0ABR2YWG3</accession>
<dbReference type="InterPro" id="IPR013763">
    <property type="entry name" value="Cyclin-like_dom"/>
</dbReference>
<feature type="domain" description="Cyclin-like" evidence="3">
    <location>
        <begin position="155"/>
        <end position="240"/>
    </location>
</feature>
<feature type="domain" description="Cyclin-like" evidence="3">
    <location>
        <begin position="40"/>
        <end position="143"/>
    </location>
</feature>
<comment type="caution">
    <text evidence="4">The sequence shown here is derived from an EMBL/GenBank/DDBJ whole genome shotgun (WGS) entry which is preliminary data.</text>
</comment>
<proteinExistence type="inferred from homology"/>
<sequence>MIYTNLDNFYVSKESLERSPSRQDGVSEDTETELRIFGATLIQAGGCLLQLPQVVMATGQVLFHRFFCKESMAKFDVEKVAWTCCWLATKLEEIPRRVRDVLAVFYRLQRRRQDLSLEPLDFYGSKYEEMKLELIRVERMMLREFGFIVHVEHPHKLVLNHLHMMLGSGHQELMQEAWSLTNDSLRTTLCVRLKSEVVACGIIFMAARRLKVPLPEDPPWWELHNVTFEDICEVCSEVQSLYQRPPARYVAVTRGVQASSAAATPQASALTGQGSPANSLGLAGAASGRGAAAVDSSAQPLVTSGLDAAGAPLQNGVEIKEAAPGKEKEEDGKQHRTERRRSKERERERDRAHRDREAERARLDERGGRREGASELSRSRRDAGEAGHKRSRTGDPLQERESRRVRVVEYSDRARERAERPPAAQDGSDKGLDRWRSDAYRRAHSSSSALHQESERATRGGGVGMDIDRNHAEKRPANERLMSSADRETRRLDERLRISGKPSERAAGSMSDSPRSSRANGSLSNRIAQYQPSPEDSFEGNGASKPLRLMERSSPSDQDGSVENGSGRRRLRKADRSRSRSNSVDVPSPGSFLKGHTRSPVGQVMGGWTCEHQITGRLYSAMACFISGRASATPGQFEGITSMVLCQLPALFLARFDGDEALTMITEALCCPP</sequence>
<feature type="compositionally biased region" description="Basic and acidic residues" evidence="2">
    <location>
        <begin position="397"/>
        <end position="420"/>
    </location>
</feature>
<dbReference type="InterPro" id="IPR006671">
    <property type="entry name" value="Cyclin_N"/>
</dbReference>
<dbReference type="SMART" id="SM00385">
    <property type="entry name" value="CYCLIN"/>
    <property type="match status" value="2"/>
</dbReference>
<dbReference type="SUPFAM" id="SSF47954">
    <property type="entry name" value="Cyclin-like"/>
    <property type="match status" value="2"/>
</dbReference>
<feature type="compositionally biased region" description="Basic and acidic residues" evidence="2">
    <location>
        <begin position="318"/>
        <end position="388"/>
    </location>
</feature>
<gene>
    <name evidence="4" type="ORF">WJX75_002648</name>
</gene>
<keyword evidence="5" id="KW-1185">Reference proteome</keyword>
<name>A0ABR2YWG3_9CHLO</name>
<evidence type="ECO:0000259" key="3">
    <source>
        <dbReference type="SMART" id="SM00385"/>
    </source>
</evidence>
<keyword evidence="1" id="KW-0195">Cyclin</keyword>
<feature type="compositionally biased region" description="Basic and acidic residues" evidence="2">
    <location>
        <begin position="427"/>
        <end position="441"/>
    </location>
</feature>
<dbReference type="PANTHER" id="PTHR10026">
    <property type="entry name" value="CYCLIN"/>
    <property type="match status" value="1"/>
</dbReference>
<feature type="compositionally biased region" description="Polar residues" evidence="2">
    <location>
        <begin position="510"/>
        <end position="534"/>
    </location>
</feature>
<dbReference type="Proteomes" id="UP001491310">
    <property type="component" value="Unassembled WGS sequence"/>
</dbReference>
<feature type="compositionally biased region" description="Basic and acidic residues" evidence="2">
    <location>
        <begin position="466"/>
        <end position="478"/>
    </location>
</feature>
<dbReference type="Pfam" id="PF21797">
    <property type="entry name" value="CycT2-like_C"/>
    <property type="match status" value="1"/>
</dbReference>
<feature type="compositionally biased region" description="Low complexity" evidence="2">
    <location>
        <begin position="580"/>
        <end position="589"/>
    </location>
</feature>
<dbReference type="InterPro" id="IPR036915">
    <property type="entry name" value="Cyclin-like_sf"/>
</dbReference>
<comment type="similarity">
    <text evidence="1">Belongs to the cyclin family.</text>
</comment>
<feature type="region of interest" description="Disordered" evidence="2">
    <location>
        <begin position="306"/>
        <end position="598"/>
    </location>
</feature>
<evidence type="ECO:0000313" key="5">
    <source>
        <dbReference type="Proteomes" id="UP001491310"/>
    </source>
</evidence>
<dbReference type="CDD" id="cd20532">
    <property type="entry name" value="CYCLIN_CCNL_rpt1"/>
    <property type="match status" value="1"/>
</dbReference>
<feature type="compositionally biased region" description="Basic and acidic residues" evidence="2">
    <location>
        <begin position="485"/>
        <end position="497"/>
    </location>
</feature>
<organism evidence="4 5">
    <name type="scientific">Coccomyxa subellipsoidea</name>
    <dbReference type="NCBI Taxonomy" id="248742"/>
    <lineage>
        <taxon>Eukaryota</taxon>
        <taxon>Viridiplantae</taxon>
        <taxon>Chlorophyta</taxon>
        <taxon>core chlorophytes</taxon>
        <taxon>Trebouxiophyceae</taxon>
        <taxon>Trebouxiophyceae incertae sedis</taxon>
        <taxon>Coccomyxaceae</taxon>
        <taxon>Coccomyxa</taxon>
    </lineage>
</organism>
<dbReference type="InterPro" id="IPR043198">
    <property type="entry name" value="Cyclin/Ssn8"/>
</dbReference>
<evidence type="ECO:0000256" key="2">
    <source>
        <dbReference type="SAM" id="MobiDB-lite"/>
    </source>
</evidence>
<dbReference type="Gene3D" id="1.10.472.10">
    <property type="entry name" value="Cyclin-like"/>
    <property type="match status" value="2"/>
</dbReference>
<protein>
    <recommendedName>
        <fullName evidence="3">Cyclin-like domain-containing protein</fullName>
    </recommendedName>
</protein>
<evidence type="ECO:0000313" key="4">
    <source>
        <dbReference type="EMBL" id="KAK9915685.1"/>
    </source>
</evidence>
<evidence type="ECO:0000256" key="1">
    <source>
        <dbReference type="RuleBase" id="RU000383"/>
    </source>
</evidence>
<dbReference type="Pfam" id="PF00134">
    <property type="entry name" value="Cyclin_N"/>
    <property type="match status" value="1"/>
</dbReference>
<feature type="compositionally biased region" description="Polar residues" evidence="2">
    <location>
        <begin position="553"/>
        <end position="564"/>
    </location>
</feature>
<dbReference type="EMBL" id="JALJOT010000004">
    <property type="protein sequence ID" value="KAK9915685.1"/>
    <property type="molecule type" value="Genomic_DNA"/>
</dbReference>